<comment type="caution">
    <text evidence="1">The sequence shown here is derived from an EMBL/GenBank/DDBJ whole genome shotgun (WGS) entry which is preliminary data.</text>
</comment>
<feature type="non-terminal residue" evidence="1">
    <location>
        <position position="1"/>
    </location>
</feature>
<dbReference type="EMBL" id="JAXCGZ010000686">
    <property type="protein sequence ID" value="KAK7085659.1"/>
    <property type="molecule type" value="Genomic_DNA"/>
</dbReference>
<organism evidence="1 2">
    <name type="scientific">Halocaridina rubra</name>
    <name type="common">Hawaiian red shrimp</name>
    <dbReference type="NCBI Taxonomy" id="373956"/>
    <lineage>
        <taxon>Eukaryota</taxon>
        <taxon>Metazoa</taxon>
        <taxon>Ecdysozoa</taxon>
        <taxon>Arthropoda</taxon>
        <taxon>Crustacea</taxon>
        <taxon>Multicrustacea</taxon>
        <taxon>Malacostraca</taxon>
        <taxon>Eumalacostraca</taxon>
        <taxon>Eucarida</taxon>
        <taxon>Decapoda</taxon>
        <taxon>Pleocyemata</taxon>
        <taxon>Caridea</taxon>
        <taxon>Atyoidea</taxon>
        <taxon>Atyidae</taxon>
        <taxon>Halocaridina</taxon>
    </lineage>
</organism>
<dbReference type="AlphaFoldDB" id="A0AAN9AEI4"/>
<protein>
    <submittedName>
        <fullName evidence="1">Uncharacterized protein</fullName>
    </submittedName>
</protein>
<name>A0AAN9AEI4_HALRR</name>
<sequence length="51" mass="5729">LYGGTLTAVLAVPSYEKPIDSLWDLLEAIKKYDYKPVVAYGTSNEFVFRVS</sequence>
<proteinExistence type="predicted"/>
<reference evidence="1 2" key="1">
    <citation type="submission" date="2023-11" db="EMBL/GenBank/DDBJ databases">
        <title>Halocaridina rubra genome assembly.</title>
        <authorList>
            <person name="Smith C."/>
        </authorList>
    </citation>
    <scope>NUCLEOTIDE SEQUENCE [LARGE SCALE GENOMIC DNA]</scope>
    <source>
        <strain evidence="1">EP-1</strain>
        <tissue evidence="1">Whole</tissue>
    </source>
</reference>
<accession>A0AAN9AEI4</accession>
<dbReference type="Proteomes" id="UP001381693">
    <property type="component" value="Unassembled WGS sequence"/>
</dbReference>
<evidence type="ECO:0000313" key="1">
    <source>
        <dbReference type="EMBL" id="KAK7085659.1"/>
    </source>
</evidence>
<keyword evidence="2" id="KW-1185">Reference proteome</keyword>
<gene>
    <name evidence="1" type="ORF">SK128_020696</name>
</gene>
<evidence type="ECO:0000313" key="2">
    <source>
        <dbReference type="Proteomes" id="UP001381693"/>
    </source>
</evidence>